<evidence type="ECO:0000313" key="11">
    <source>
        <dbReference type="EMBL" id="KAJ6225660.1"/>
    </source>
</evidence>
<evidence type="ECO:0000256" key="3">
    <source>
        <dbReference type="ARBA" id="ARBA00022980"/>
    </source>
</evidence>
<comment type="caution">
    <text evidence="11">The sequence shown here is derived from an EMBL/GenBank/DDBJ whole genome shotgun (WGS) entry which is preliminary data.</text>
</comment>
<evidence type="ECO:0000256" key="10">
    <source>
        <dbReference type="SAM" id="MobiDB-lite"/>
    </source>
</evidence>
<keyword evidence="6" id="KW-0687">Ribonucleoprotein</keyword>
<feature type="compositionally biased region" description="Basic and acidic residues" evidence="10">
    <location>
        <begin position="528"/>
        <end position="551"/>
    </location>
</feature>
<dbReference type="GO" id="GO:0005762">
    <property type="term" value="C:mitochondrial large ribosomal subunit"/>
    <property type="evidence" value="ECO:0007669"/>
    <property type="project" value="TreeGrafter"/>
</dbReference>
<evidence type="ECO:0000256" key="2">
    <source>
        <dbReference type="ARBA" id="ARBA00022946"/>
    </source>
</evidence>
<dbReference type="InterPro" id="IPR036610">
    <property type="entry name" value="PEBP-like_sf"/>
</dbReference>
<keyword evidence="4" id="KW-0175">Coiled coil</keyword>
<keyword evidence="2" id="KW-0809">Transit peptide</keyword>
<evidence type="ECO:0000256" key="6">
    <source>
        <dbReference type="ARBA" id="ARBA00023274"/>
    </source>
</evidence>
<dbReference type="OMA" id="WDESCRD"/>
<protein>
    <recommendedName>
        <fullName evidence="8">Large ribosomal subunit protein mL38</fullName>
    </recommendedName>
    <alternativeName>
        <fullName evidence="9">39S ribosomal protein L38, mitochondrial</fullName>
    </alternativeName>
</protein>
<sequence length="558" mass="65019">MSKLFKFCKQTLQPNASPNWNHLSRISVHNSSIYNRRRGPVSEVQLPDLIINKPPNYYPTLQQKLDRINYFEKFTTGVNIENEIDDIELDNETVAASLNDDQYRKLAQLCTITNEYIQSTVELAHHYAIFRDLFFREPFKPETNSELIAANARNEKIDFTRQATYYFMPIVPIDAEFYLEQEDNDDISCLTAYRGNLIPSEYGSKPPKVSINTSLINGQSESPFTSSSDNASILLNSGKEVDKNFYTLVLVNLDSHFEDSGVCHWMLSNITNNGGKTEYQTIFDYLPIYGINGLGYHRYSFVLFRHNKPLNSLNQVSDFDLSKRKFNCLQFLDSHLSNDTELELKPVGLSWFQTTWDHSSNKIFYDYLNMRSPIYEFDFPKETKYNELQFPGRAPFNLYLDHFRDSKELSKEVLLERLKTIEPLKSYEPDKMYRSWNGRPILPHIHPIPHGTPDWQKSTVRNKRSHLGRFRGMRPVSAILPHNNNADLDNPKWPRISPDVLPLNCPNPYPDGHRRPKPLRTTLWTKPLPEHHSTRIAHEENLPEIDRKNLENKPQLSD</sequence>
<dbReference type="InterPro" id="IPR035810">
    <property type="entry name" value="PEBP_euk"/>
</dbReference>
<dbReference type="Gene3D" id="3.90.280.10">
    <property type="entry name" value="PEBP-like"/>
    <property type="match status" value="1"/>
</dbReference>
<reference evidence="11" key="1">
    <citation type="submission" date="2022-12" db="EMBL/GenBank/DDBJ databases">
        <title>Genome assemblies of Blomia tropicalis.</title>
        <authorList>
            <person name="Cui Y."/>
        </authorList>
    </citation>
    <scope>NUCLEOTIDE SEQUENCE</scope>
    <source>
        <tissue evidence="11">Adult mites</tissue>
    </source>
</reference>
<evidence type="ECO:0000256" key="4">
    <source>
        <dbReference type="ARBA" id="ARBA00023054"/>
    </source>
</evidence>
<dbReference type="EMBL" id="JAPWDV010000001">
    <property type="protein sequence ID" value="KAJ6225660.1"/>
    <property type="molecule type" value="Genomic_DNA"/>
</dbReference>
<dbReference type="InterPro" id="IPR008914">
    <property type="entry name" value="PEBP"/>
</dbReference>
<comment type="subcellular location">
    <subcellularLocation>
        <location evidence="1">Mitochondrion</location>
    </subcellularLocation>
</comment>
<gene>
    <name evidence="11" type="ORF">RDWZM_004205</name>
</gene>
<evidence type="ECO:0000256" key="5">
    <source>
        <dbReference type="ARBA" id="ARBA00023128"/>
    </source>
</evidence>
<dbReference type="AlphaFoldDB" id="A0A9Q0MGN7"/>
<feature type="region of interest" description="Disordered" evidence="10">
    <location>
        <begin position="524"/>
        <end position="558"/>
    </location>
</feature>
<dbReference type="Pfam" id="PF01161">
    <property type="entry name" value="PBP"/>
    <property type="match status" value="1"/>
</dbReference>
<evidence type="ECO:0000256" key="7">
    <source>
        <dbReference type="ARBA" id="ARBA00038016"/>
    </source>
</evidence>
<organism evidence="11 12">
    <name type="scientific">Blomia tropicalis</name>
    <name type="common">Mite</name>
    <dbReference type="NCBI Taxonomy" id="40697"/>
    <lineage>
        <taxon>Eukaryota</taxon>
        <taxon>Metazoa</taxon>
        <taxon>Ecdysozoa</taxon>
        <taxon>Arthropoda</taxon>
        <taxon>Chelicerata</taxon>
        <taxon>Arachnida</taxon>
        <taxon>Acari</taxon>
        <taxon>Acariformes</taxon>
        <taxon>Sarcoptiformes</taxon>
        <taxon>Astigmata</taxon>
        <taxon>Glycyphagoidea</taxon>
        <taxon>Echimyopodidae</taxon>
        <taxon>Blomia</taxon>
    </lineage>
</organism>
<keyword evidence="12" id="KW-1185">Reference proteome</keyword>
<dbReference type="PANTHER" id="PTHR11362">
    <property type="entry name" value="PHOSPHATIDYLETHANOLAMINE-BINDING PROTEIN"/>
    <property type="match status" value="1"/>
</dbReference>
<proteinExistence type="inferred from homology"/>
<evidence type="ECO:0000256" key="1">
    <source>
        <dbReference type="ARBA" id="ARBA00004173"/>
    </source>
</evidence>
<name>A0A9Q0MGN7_BLOTA</name>
<comment type="similarity">
    <text evidence="7">Belongs to the phosphatidylethanolamine-binding protein family. Mitochondrion-specific ribosomal protein mL38 subfamily.</text>
</comment>
<dbReference type="SUPFAM" id="SSF49777">
    <property type="entry name" value="PEBP-like"/>
    <property type="match status" value="1"/>
</dbReference>
<keyword evidence="3" id="KW-0689">Ribosomal protein</keyword>
<evidence type="ECO:0000256" key="8">
    <source>
        <dbReference type="ARBA" id="ARBA00039444"/>
    </source>
</evidence>
<evidence type="ECO:0000256" key="9">
    <source>
        <dbReference type="ARBA" id="ARBA00041206"/>
    </source>
</evidence>
<dbReference type="Proteomes" id="UP001142055">
    <property type="component" value="Chromosome 1"/>
</dbReference>
<accession>A0A9Q0MGN7</accession>
<keyword evidence="5" id="KW-0496">Mitochondrion</keyword>
<dbReference type="PANTHER" id="PTHR11362:SF133">
    <property type="entry name" value="LARGE RIBOSOMAL SUBUNIT PROTEIN ML38"/>
    <property type="match status" value="1"/>
</dbReference>
<evidence type="ECO:0000313" key="12">
    <source>
        <dbReference type="Proteomes" id="UP001142055"/>
    </source>
</evidence>